<gene>
    <name evidence="1" type="ORF">K4L44_16800</name>
</gene>
<name>A0AC61NF05_9BACT</name>
<sequence length="283" mass="32342">MRIEKSIHIWLEKNNCIVIPNIGALIVQQIPAKWNSVENTLEAPHKIISFNNQIIQNDGTLAHLIGNNEKIDFHQASRLLSDWNQWCYRHLTKGEEIFFDCIGTLYMTKDGYISMKMVSTKSILETDNFGLNNVRLSSDEQKAQSRIDVYHSLHTHWKPKISLSHISIAAILCLALFVPKAITKDSISPNEANMDIRFVEPTIPPVQPTIKIMAGSFRNKTNALNVLNKLEKVAPTMFHMNENEEGLYQISSIPAFIPKEADLLTQHIQTEYHNLSLWSKKIQ</sequence>
<evidence type="ECO:0000313" key="1">
    <source>
        <dbReference type="EMBL" id="QZE14159.1"/>
    </source>
</evidence>
<reference evidence="1" key="1">
    <citation type="submission" date="2021-08" db="EMBL/GenBank/DDBJ databases">
        <title>Novel anaerobic bacterium isolated from sea squirt in East Sea, Republic of Korea.</title>
        <authorList>
            <person name="Nguyen T.H."/>
            <person name="Li Z."/>
            <person name="Lee Y.-J."/>
            <person name="Ko J."/>
            <person name="Kim S.-G."/>
        </authorList>
    </citation>
    <scope>NUCLEOTIDE SEQUENCE</scope>
    <source>
        <strain evidence="1">KCTC 25031</strain>
    </source>
</reference>
<organism evidence="1 2">
    <name type="scientific">Halosquirtibacter laminarini</name>
    <dbReference type="NCBI Taxonomy" id="3374600"/>
    <lineage>
        <taxon>Bacteria</taxon>
        <taxon>Pseudomonadati</taxon>
        <taxon>Bacteroidota</taxon>
        <taxon>Bacteroidia</taxon>
        <taxon>Marinilabiliales</taxon>
        <taxon>Prolixibacteraceae</taxon>
        <taxon>Halosquirtibacter</taxon>
    </lineage>
</organism>
<protein>
    <submittedName>
        <fullName evidence="1">Uncharacterized protein</fullName>
    </submittedName>
</protein>
<dbReference type="EMBL" id="CP081303">
    <property type="protein sequence ID" value="QZE14159.1"/>
    <property type="molecule type" value="Genomic_DNA"/>
</dbReference>
<dbReference type="Proteomes" id="UP000826212">
    <property type="component" value="Chromosome"/>
</dbReference>
<keyword evidence="2" id="KW-1185">Reference proteome</keyword>
<proteinExistence type="predicted"/>
<accession>A0AC61NF05</accession>
<evidence type="ECO:0000313" key="2">
    <source>
        <dbReference type="Proteomes" id="UP000826212"/>
    </source>
</evidence>